<keyword evidence="4 10" id="KW-0812">Transmembrane</keyword>
<dbReference type="CDD" id="cd09071">
    <property type="entry name" value="FAR_C"/>
    <property type="match status" value="1"/>
</dbReference>
<evidence type="ECO:0000313" key="13">
    <source>
        <dbReference type="EMBL" id="CAG4949380.1"/>
    </source>
</evidence>
<evidence type="ECO:0000256" key="7">
    <source>
        <dbReference type="ARBA" id="ARBA00023098"/>
    </source>
</evidence>
<dbReference type="InterPro" id="IPR033640">
    <property type="entry name" value="FAR_C"/>
</dbReference>
<feature type="domain" description="Thioester reductase (TE)" evidence="12">
    <location>
        <begin position="16"/>
        <end position="284"/>
    </location>
</feature>
<keyword evidence="8 10" id="KW-0472">Membrane</keyword>
<comment type="catalytic activity">
    <reaction evidence="9 10">
        <text>a long-chain fatty acyl-CoA + 2 NADPH + 2 H(+) = a long-chain primary fatty alcohol + 2 NADP(+) + CoA</text>
        <dbReference type="Rhea" id="RHEA:52716"/>
        <dbReference type="ChEBI" id="CHEBI:15378"/>
        <dbReference type="ChEBI" id="CHEBI:57287"/>
        <dbReference type="ChEBI" id="CHEBI:57783"/>
        <dbReference type="ChEBI" id="CHEBI:58349"/>
        <dbReference type="ChEBI" id="CHEBI:77396"/>
        <dbReference type="ChEBI" id="CHEBI:83139"/>
        <dbReference type="EC" id="1.2.1.84"/>
    </reaction>
</comment>
<dbReference type="FunFam" id="3.40.50.720:FF:000143">
    <property type="entry name" value="Fatty acyl-CoA reductase"/>
    <property type="match status" value="1"/>
</dbReference>
<dbReference type="GO" id="GO:0016020">
    <property type="term" value="C:membrane"/>
    <property type="evidence" value="ECO:0007669"/>
    <property type="project" value="UniProtKB-SubCell"/>
</dbReference>
<evidence type="ECO:0000256" key="4">
    <source>
        <dbReference type="ARBA" id="ARBA00022692"/>
    </source>
</evidence>
<keyword evidence="3 10" id="KW-0444">Lipid biosynthesis</keyword>
<dbReference type="Pfam" id="PF03015">
    <property type="entry name" value="Sterile"/>
    <property type="match status" value="1"/>
</dbReference>
<dbReference type="PANTHER" id="PTHR11011">
    <property type="entry name" value="MALE STERILITY PROTEIN 2-RELATED"/>
    <property type="match status" value="1"/>
</dbReference>
<comment type="similarity">
    <text evidence="2 10">Belongs to the fatty acyl-CoA reductase family.</text>
</comment>
<dbReference type="GO" id="GO:0080019">
    <property type="term" value="F:alcohol-forming very long-chain fatty acyl-CoA reductase activity"/>
    <property type="evidence" value="ECO:0007669"/>
    <property type="project" value="InterPro"/>
</dbReference>
<feature type="transmembrane region" description="Helical" evidence="10">
    <location>
        <begin position="465"/>
        <end position="484"/>
    </location>
</feature>
<sequence length="518" mass="59391">MKPSVTEFYTGKSILITGGTGFLGKVLIEKLLRSCSGINNIYLLLRQKKGLSSDERLKELRSNKCFENLNTKQPEVFDKLKLVPGDILEEDLGISNDDRQELQQNCNIVFHSAACVRFDQKLKDAVNLNTTGTLRVLKLAETMKNLEAFVHLSTAYCRCELDVLEEKLYPAMHKPEHIIKIVKWMDDATLDYLEPKLIAVEPNTYSYTKAITENLVAEYNSKFPVAIGRPSIVTSAWKEPLPGWVDNMNGPTGLLIGSGKGVIRTMHCEPSYQADAIPVDVVVNGCILIAYVTALDRPKEMRIYNITLSGVQRITWKEIIDLGKKWFDIYPFTVALWYPGGSIKSYWLWHQICLFFTHLLPAYIVDALLILLGKKTFLIKTQRRINHGLGVLQYYTTKEWYFRNTNFLSLQNRISTEENEMFFTDVSMVNRDEYVKDYVLGARHYVCNDDPANLPRARKLNTIRYIVDIVAKILLIGLFIWFLYSRFPAVASYVESIKEALRNWMDGKKPTSFSTKLK</sequence>
<dbReference type="Pfam" id="PF07993">
    <property type="entry name" value="NAD_binding_4"/>
    <property type="match status" value="1"/>
</dbReference>
<evidence type="ECO:0000259" key="12">
    <source>
        <dbReference type="Pfam" id="PF07993"/>
    </source>
</evidence>
<dbReference type="EC" id="1.2.1.84" evidence="10"/>
<dbReference type="Proteomes" id="UP000691718">
    <property type="component" value="Unassembled WGS sequence"/>
</dbReference>
<reference evidence="13" key="1">
    <citation type="submission" date="2021-04" db="EMBL/GenBank/DDBJ databases">
        <authorList>
            <person name="Tunstrom K."/>
        </authorList>
    </citation>
    <scope>NUCLEOTIDE SEQUENCE</scope>
</reference>
<evidence type="ECO:0000256" key="5">
    <source>
        <dbReference type="ARBA" id="ARBA00022857"/>
    </source>
</evidence>
<dbReference type="PANTHER" id="PTHR11011:SF118">
    <property type="entry name" value="FATTY ACYL-COA REDUCTASE"/>
    <property type="match status" value="1"/>
</dbReference>
<evidence type="ECO:0000313" key="14">
    <source>
        <dbReference type="Proteomes" id="UP000691718"/>
    </source>
</evidence>
<dbReference type="EMBL" id="CAJQZP010000220">
    <property type="protein sequence ID" value="CAG4949380.1"/>
    <property type="molecule type" value="Genomic_DNA"/>
</dbReference>
<gene>
    <name evidence="13" type="ORF">PAPOLLO_LOCUS4004</name>
</gene>
<proteinExistence type="inferred from homology"/>
<comment type="function">
    <text evidence="10">Catalyzes the reduction of fatty acyl-CoA to fatty alcohols.</text>
</comment>
<dbReference type="InterPro" id="IPR013120">
    <property type="entry name" value="FAR_NAD-bd"/>
</dbReference>
<keyword evidence="5 10" id="KW-0521">NADP</keyword>
<evidence type="ECO:0000259" key="11">
    <source>
        <dbReference type="Pfam" id="PF03015"/>
    </source>
</evidence>
<evidence type="ECO:0000256" key="3">
    <source>
        <dbReference type="ARBA" id="ARBA00022516"/>
    </source>
</evidence>
<feature type="transmembrane region" description="Helical" evidence="10">
    <location>
        <begin position="347"/>
        <end position="373"/>
    </location>
</feature>
<evidence type="ECO:0000256" key="9">
    <source>
        <dbReference type="ARBA" id="ARBA00052530"/>
    </source>
</evidence>
<dbReference type="InterPro" id="IPR026055">
    <property type="entry name" value="FAR"/>
</dbReference>
<dbReference type="GO" id="GO:0005777">
    <property type="term" value="C:peroxisome"/>
    <property type="evidence" value="ECO:0007669"/>
    <property type="project" value="TreeGrafter"/>
</dbReference>
<evidence type="ECO:0000256" key="6">
    <source>
        <dbReference type="ARBA" id="ARBA00022989"/>
    </source>
</evidence>
<keyword evidence="6 10" id="KW-1133">Transmembrane helix</keyword>
<dbReference type="OrthoDB" id="429813at2759"/>
<keyword evidence="14" id="KW-1185">Reference proteome</keyword>
<evidence type="ECO:0000256" key="8">
    <source>
        <dbReference type="ARBA" id="ARBA00023136"/>
    </source>
</evidence>
<accession>A0A8S3WA31</accession>
<evidence type="ECO:0000256" key="1">
    <source>
        <dbReference type="ARBA" id="ARBA00004141"/>
    </source>
</evidence>
<keyword evidence="10" id="KW-0560">Oxidoreductase</keyword>
<keyword evidence="7 10" id="KW-0443">Lipid metabolism</keyword>
<dbReference type="GO" id="GO:0102965">
    <property type="term" value="F:alcohol-forming long-chain fatty acyl-CoA reductase activity"/>
    <property type="evidence" value="ECO:0007669"/>
    <property type="project" value="UniProtKB-EC"/>
</dbReference>
<protein>
    <recommendedName>
        <fullName evidence="10">Fatty acyl-CoA reductase</fullName>
        <ecNumber evidence="10">1.2.1.84</ecNumber>
    </recommendedName>
</protein>
<feature type="domain" description="Fatty acyl-CoA reductase C-terminal" evidence="11">
    <location>
        <begin position="358"/>
        <end position="449"/>
    </location>
</feature>
<comment type="subcellular location">
    <subcellularLocation>
        <location evidence="1">Membrane</location>
        <topology evidence="1">Multi-pass membrane protein</topology>
    </subcellularLocation>
</comment>
<evidence type="ECO:0000256" key="2">
    <source>
        <dbReference type="ARBA" id="ARBA00005928"/>
    </source>
</evidence>
<organism evidence="13 14">
    <name type="scientific">Parnassius apollo</name>
    <name type="common">Apollo butterfly</name>
    <name type="synonym">Papilio apollo</name>
    <dbReference type="NCBI Taxonomy" id="110799"/>
    <lineage>
        <taxon>Eukaryota</taxon>
        <taxon>Metazoa</taxon>
        <taxon>Ecdysozoa</taxon>
        <taxon>Arthropoda</taxon>
        <taxon>Hexapoda</taxon>
        <taxon>Insecta</taxon>
        <taxon>Pterygota</taxon>
        <taxon>Neoptera</taxon>
        <taxon>Endopterygota</taxon>
        <taxon>Lepidoptera</taxon>
        <taxon>Glossata</taxon>
        <taxon>Ditrysia</taxon>
        <taxon>Papilionoidea</taxon>
        <taxon>Papilionidae</taxon>
        <taxon>Parnassiinae</taxon>
        <taxon>Parnassini</taxon>
        <taxon>Parnassius</taxon>
        <taxon>Parnassius</taxon>
    </lineage>
</organism>
<name>A0A8S3WA31_PARAO</name>
<evidence type="ECO:0000256" key="10">
    <source>
        <dbReference type="RuleBase" id="RU363097"/>
    </source>
</evidence>
<dbReference type="GO" id="GO:0035336">
    <property type="term" value="P:long-chain fatty-acyl-CoA metabolic process"/>
    <property type="evidence" value="ECO:0007669"/>
    <property type="project" value="TreeGrafter"/>
</dbReference>
<dbReference type="CDD" id="cd05236">
    <property type="entry name" value="FAR-N_SDR_e"/>
    <property type="match status" value="1"/>
</dbReference>
<dbReference type="AlphaFoldDB" id="A0A8S3WA31"/>
<comment type="caution">
    <text evidence="13">The sequence shown here is derived from an EMBL/GenBank/DDBJ whole genome shotgun (WGS) entry which is preliminary data.</text>
</comment>